<feature type="compositionally biased region" description="Acidic residues" evidence="12">
    <location>
        <begin position="208"/>
        <end position="220"/>
    </location>
</feature>
<feature type="transmembrane region" description="Helical" evidence="13">
    <location>
        <begin position="164"/>
        <end position="188"/>
    </location>
</feature>
<dbReference type="PROSITE" id="PS51352">
    <property type="entry name" value="THIOREDOXIN_2"/>
    <property type="match status" value="1"/>
</dbReference>
<evidence type="ECO:0000256" key="1">
    <source>
        <dbReference type="ARBA" id="ARBA00004115"/>
    </source>
</evidence>
<dbReference type="InterPro" id="IPR052454">
    <property type="entry name" value="TMX_domain-containing"/>
</dbReference>
<keyword evidence="6" id="KW-0256">Endoplasmic reticulum</keyword>
<keyword evidence="4 13" id="KW-0812">Transmembrane</keyword>
<dbReference type="InterPro" id="IPR017937">
    <property type="entry name" value="Thioredoxin_CS"/>
</dbReference>
<evidence type="ECO:0000256" key="12">
    <source>
        <dbReference type="SAM" id="MobiDB-lite"/>
    </source>
</evidence>
<comment type="subcellular location">
    <subcellularLocation>
        <location evidence="1">Endoplasmic reticulum membrane</location>
        <topology evidence="1">Single-pass type I membrane protein</topology>
    </subcellularLocation>
</comment>
<evidence type="ECO:0000256" key="10">
    <source>
        <dbReference type="ARBA" id="ARBA00023157"/>
    </source>
</evidence>
<keyword evidence="5 14" id="KW-0732">Signal</keyword>
<keyword evidence="17" id="KW-1185">Reference proteome</keyword>
<reference evidence="16" key="1">
    <citation type="journal article" date="2023" name="G3 (Bethesda)">
        <title>Whole genome assembly and annotation of the endangered Caribbean coral Acropora cervicornis.</title>
        <authorList>
            <person name="Selwyn J.D."/>
            <person name="Vollmer S.V."/>
        </authorList>
    </citation>
    <scope>NUCLEOTIDE SEQUENCE</scope>
    <source>
        <strain evidence="16">K2</strain>
    </source>
</reference>
<feature type="region of interest" description="Disordered" evidence="12">
    <location>
        <begin position="199"/>
        <end position="220"/>
    </location>
</feature>
<dbReference type="PANTHER" id="PTHR46107:SF3">
    <property type="entry name" value="THIOREDOXIN DOMAIN-CONTAINING PROTEIN"/>
    <property type="match status" value="1"/>
</dbReference>
<evidence type="ECO:0000256" key="11">
    <source>
        <dbReference type="ARBA" id="ARBA00023284"/>
    </source>
</evidence>
<sequence>MAAGGAFGVLVICFLLTPGCLTGKNQQLSYENWHQILEGEWMVKFFAPWCPACKRVAPVWSSLASKAESLGIKVAEVDTTDEPALSGRFMVVKNGEFRKYEGQRSLQGFTEFITEQKWTEVEPIPWWKSPSSFIMWGLGATFKLSLLLKDLHELITVTYGLPDWASYTIFGLATVLTGLFLGMVLVVVSDKIFAPPVMPAPQPKKEDEVEPGEECDDKDDQVETVETAQEKSTEDSNSVRKRVRCLRKNDKIFDITKHQQAQGFKANFSSEDKAYRHYYCEMVLNKENWSHFS</sequence>
<reference evidence="16" key="2">
    <citation type="journal article" date="2023" name="Science">
        <title>Genomic signatures of disease resistance in endangered staghorn corals.</title>
        <authorList>
            <person name="Vollmer S.V."/>
            <person name="Selwyn J.D."/>
            <person name="Despard B.A."/>
            <person name="Roesel C.L."/>
        </authorList>
    </citation>
    <scope>NUCLEOTIDE SEQUENCE</scope>
    <source>
        <strain evidence="16">K2</strain>
    </source>
</reference>
<evidence type="ECO:0000259" key="15">
    <source>
        <dbReference type="PROSITE" id="PS51352"/>
    </source>
</evidence>
<keyword evidence="2" id="KW-0813">Transport</keyword>
<name>A0AAD9Q0M5_ACRCE</name>
<dbReference type="EMBL" id="JARQWQ010000086">
    <property type="protein sequence ID" value="KAK2552491.1"/>
    <property type="molecule type" value="Genomic_DNA"/>
</dbReference>
<accession>A0AAD9Q0M5</accession>
<dbReference type="InterPro" id="IPR013766">
    <property type="entry name" value="Thioredoxin_domain"/>
</dbReference>
<evidence type="ECO:0000313" key="16">
    <source>
        <dbReference type="EMBL" id="KAK2552491.1"/>
    </source>
</evidence>
<keyword evidence="11" id="KW-0676">Redox-active center</keyword>
<keyword evidence="8 13" id="KW-1133">Transmembrane helix</keyword>
<evidence type="ECO:0000256" key="5">
    <source>
        <dbReference type="ARBA" id="ARBA00022729"/>
    </source>
</evidence>
<dbReference type="InterPro" id="IPR036249">
    <property type="entry name" value="Thioredoxin-like_sf"/>
</dbReference>
<keyword evidence="10" id="KW-1015">Disulfide bond</keyword>
<dbReference type="PANTHER" id="PTHR46107">
    <property type="entry name" value="DUMPY: SHORTER THAN WILD-TYPE"/>
    <property type="match status" value="1"/>
</dbReference>
<dbReference type="Pfam" id="PF00085">
    <property type="entry name" value="Thioredoxin"/>
    <property type="match status" value="1"/>
</dbReference>
<evidence type="ECO:0000256" key="3">
    <source>
        <dbReference type="ARBA" id="ARBA00022553"/>
    </source>
</evidence>
<evidence type="ECO:0000256" key="8">
    <source>
        <dbReference type="ARBA" id="ARBA00022989"/>
    </source>
</evidence>
<evidence type="ECO:0000256" key="4">
    <source>
        <dbReference type="ARBA" id="ARBA00022692"/>
    </source>
</evidence>
<keyword evidence="3" id="KW-0597">Phosphoprotein</keyword>
<dbReference type="GO" id="GO:0015036">
    <property type="term" value="F:disulfide oxidoreductase activity"/>
    <property type="evidence" value="ECO:0007669"/>
    <property type="project" value="TreeGrafter"/>
</dbReference>
<evidence type="ECO:0000256" key="14">
    <source>
        <dbReference type="SAM" id="SignalP"/>
    </source>
</evidence>
<dbReference type="PROSITE" id="PS00194">
    <property type="entry name" value="THIOREDOXIN_1"/>
    <property type="match status" value="1"/>
</dbReference>
<feature type="signal peptide" evidence="14">
    <location>
        <begin position="1"/>
        <end position="22"/>
    </location>
</feature>
<organism evidence="16 17">
    <name type="scientific">Acropora cervicornis</name>
    <name type="common">Staghorn coral</name>
    <dbReference type="NCBI Taxonomy" id="6130"/>
    <lineage>
        <taxon>Eukaryota</taxon>
        <taxon>Metazoa</taxon>
        <taxon>Cnidaria</taxon>
        <taxon>Anthozoa</taxon>
        <taxon>Hexacorallia</taxon>
        <taxon>Scleractinia</taxon>
        <taxon>Astrocoeniina</taxon>
        <taxon>Acroporidae</taxon>
        <taxon>Acropora</taxon>
    </lineage>
</organism>
<feature type="chain" id="PRO_5041956830" evidence="14">
    <location>
        <begin position="23"/>
        <end position="293"/>
    </location>
</feature>
<comment type="caution">
    <text evidence="16">The sequence shown here is derived from an EMBL/GenBank/DDBJ whole genome shotgun (WGS) entry which is preliminary data.</text>
</comment>
<keyword evidence="7" id="KW-0249">Electron transport</keyword>
<keyword evidence="9 13" id="KW-0472">Membrane</keyword>
<gene>
    <name evidence="16" type="ORF">P5673_026322</name>
</gene>
<dbReference type="AlphaFoldDB" id="A0AAD9Q0M5"/>
<dbReference type="Proteomes" id="UP001249851">
    <property type="component" value="Unassembled WGS sequence"/>
</dbReference>
<evidence type="ECO:0000256" key="6">
    <source>
        <dbReference type="ARBA" id="ARBA00022824"/>
    </source>
</evidence>
<evidence type="ECO:0000256" key="7">
    <source>
        <dbReference type="ARBA" id="ARBA00022982"/>
    </source>
</evidence>
<proteinExistence type="predicted"/>
<evidence type="ECO:0000256" key="2">
    <source>
        <dbReference type="ARBA" id="ARBA00022448"/>
    </source>
</evidence>
<feature type="domain" description="Thioredoxin" evidence="15">
    <location>
        <begin position="5"/>
        <end position="230"/>
    </location>
</feature>
<dbReference type="Gene3D" id="3.40.30.10">
    <property type="entry name" value="Glutaredoxin"/>
    <property type="match status" value="1"/>
</dbReference>
<evidence type="ECO:0000313" key="17">
    <source>
        <dbReference type="Proteomes" id="UP001249851"/>
    </source>
</evidence>
<evidence type="ECO:0000256" key="13">
    <source>
        <dbReference type="SAM" id="Phobius"/>
    </source>
</evidence>
<evidence type="ECO:0000256" key="9">
    <source>
        <dbReference type="ARBA" id="ARBA00023136"/>
    </source>
</evidence>
<dbReference type="GO" id="GO:0005789">
    <property type="term" value="C:endoplasmic reticulum membrane"/>
    <property type="evidence" value="ECO:0007669"/>
    <property type="project" value="UniProtKB-SubCell"/>
</dbReference>
<dbReference type="SUPFAM" id="SSF52833">
    <property type="entry name" value="Thioredoxin-like"/>
    <property type="match status" value="1"/>
</dbReference>
<protein>
    <submittedName>
        <fullName evidence="16">Thioredoxin-related transmembrane protein 1</fullName>
    </submittedName>
</protein>